<dbReference type="InterPro" id="IPR036890">
    <property type="entry name" value="HATPase_C_sf"/>
</dbReference>
<dbReference type="RefSeq" id="WP_144236605.1">
    <property type="nucleotide sequence ID" value="NZ_VJWA01000001.1"/>
</dbReference>
<dbReference type="Pfam" id="PF07568">
    <property type="entry name" value="HisKA_2"/>
    <property type="match status" value="1"/>
</dbReference>
<dbReference type="PANTHER" id="PTHR43102:SF2">
    <property type="entry name" value="GAF DOMAIN-CONTAINING PROTEIN"/>
    <property type="match status" value="1"/>
</dbReference>
<dbReference type="Pfam" id="PF01590">
    <property type="entry name" value="GAF"/>
    <property type="match status" value="1"/>
</dbReference>
<sequence length="359" mass="38877">MKAAPHPDEAARLVALRRYDILDTPRESDFDDVVALAARVCGAPISVINLIDADRQWFKAEVGLGVRETPLDTSICAHVILEGDFVEIPDTLADQRMRDNPLCLADPGLRFYAGAVLRTGDGQPIGTLCVLDNVPRQLDDLQRQALRVLAAQVMARLDLHAALMRETMLRKEIDHRVKNSLQMVAAFAQLQRRQLAGDADAALRAVEQQVGTVALLHDLLSHADGDQRIDLAEYFERLTDALARMLPAAIRITSRFDPLDLGPTMVAALGSVVNELVTNALKHSYGIGGAGTIVLTGQREGGMYRLMCEDHGKGPDEATLPGNGLGLRIMTAAVRQVAGVLESGPTSGGYRSVVTFPIH</sequence>
<dbReference type="PROSITE" id="PS50109">
    <property type="entry name" value="HIS_KIN"/>
    <property type="match status" value="1"/>
</dbReference>
<dbReference type="InterPro" id="IPR011495">
    <property type="entry name" value="Sig_transdc_His_kin_sub2_dim/P"/>
</dbReference>
<dbReference type="SMART" id="SM00065">
    <property type="entry name" value="GAF"/>
    <property type="match status" value="1"/>
</dbReference>
<keyword evidence="3" id="KW-1185">Reference proteome</keyword>
<reference evidence="2 3" key="1">
    <citation type="submission" date="2019-07" db="EMBL/GenBank/DDBJ databases">
        <title>Novel species isolated from glacier.</title>
        <authorList>
            <person name="Liu Q."/>
            <person name="Xin Y.-H."/>
        </authorList>
    </citation>
    <scope>NUCLEOTIDE SEQUENCE [LARGE SCALE GENOMIC DNA]</scope>
    <source>
        <strain evidence="2 3">LB1R16</strain>
    </source>
</reference>
<protein>
    <submittedName>
        <fullName evidence="2">GAF domain-containing protein</fullName>
    </submittedName>
</protein>
<gene>
    <name evidence="2" type="ORF">FMM06_07225</name>
</gene>
<dbReference type="Gene3D" id="3.30.565.10">
    <property type="entry name" value="Histidine kinase-like ATPase, C-terminal domain"/>
    <property type="match status" value="1"/>
</dbReference>
<dbReference type="AlphaFoldDB" id="A0A552UI94"/>
<feature type="domain" description="Histidine kinase" evidence="1">
    <location>
        <begin position="172"/>
        <end position="359"/>
    </location>
</feature>
<accession>A0A552UI94</accession>
<dbReference type="SUPFAM" id="SSF55781">
    <property type="entry name" value="GAF domain-like"/>
    <property type="match status" value="1"/>
</dbReference>
<dbReference type="Proteomes" id="UP000317894">
    <property type="component" value="Unassembled WGS sequence"/>
</dbReference>
<dbReference type="InterPro" id="IPR005467">
    <property type="entry name" value="His_kinase_dom"/>
</dbReference>
<dbReference type="Pfam" id="PF02518">
    <property type="entry name" value="HATPase_c"/>
    <property type="match status" value="1"/>
</dbReference>
<evidence type="ECO:0000259" key="1">
    <source>
        <dbReference type="PROSITE" id="PS50109"/>
    </source>
</evidence>
<dbReference type="OrthoDB" id="9812260at2"/>
<proteinExistence type="predicted"/>
<evidence type="ECO:0000313" key="3">
    <source>
        <dbReference type="Proteomes" id="UP000317894"/>
    </source>
</evidence>
<dbReference type="InterPro" id="IPR029016">
    <property type="entry name" value="GAF-like_dom_sf"/>
</dbReference>
<comment type="caution">
    <text evidence="2">The sequence shown here is derived from an EMBL/GenBank/DDBJ whole genome shotgun (WGS) entry which is preliminary data.</text>
</comment>
<dbReference type="InterPro" id="IPR003594">
    <property type="entry name" value="HATPase_dom"/>
</dbReference>
<dbReference type="CDD" id="cd16917">
    <property type="entry name" value="HATPase_UhpB-NarQ-NarX-like"/>
    <property type="match status" value="1"/>
</dbReference>
<dbReference type="PANTHER" id="PTHR43102">
    <property type="entry name" value="SLR1143 PROTEIN"/>
    <property type="match status" value="1"/>
</dbReference>
<organism evidence="2 3">
    <name type="scientific">Glacieibacterium frigidum</name>
    <dbReference type="NCBI Taxonomy" id="2593303"/>
    <lineage>
        <taxon>Bacteria</taxon>
        <taxon>Pseudomonadati</taxon>
        <taxon>Pseudomonadota</taxon>
        <taxon>Alphaproteobacteria</taxon>
        <taxon>Sphingomonadales</taxon>
        <taxon>Sphingosinicellaceae</taxon>
        <taxon>Glacieibacterium</taxon>
    </lineage>
</organism>
<dbReference type="Gene3D" id="3.30.450.40">
    <property type="match status" value="1"/>
</dbReference>
<dbReference type="InterPro" id="IPR003018">
    <property type="entry name" value="GAF"/>
</dbReference>
<dbReference type="SUPFAM" id="SSF55874">
    <property type="entry name" value="ATPase domain of HSP90 chaperone/DNA topoisomerase II/histidine kinase"/>
    <property type="match status" value="1"/>
</dbReference>
<name>A0A552UI94_9SPHN</name>
<dbReference type="EMBL" id="VJWA01000001">
    <property type="protein sequence ID" value="TRW17911.1"/>
    <property type="molecule type" value="Genomic_DNA"/>
</dbReference>
<evidence type="ECO:0000313" key="2">
    <source>
        <dbReference type="EMBL" id="TRW17911.1"/>
    </source>
</evidence>